<sequence>MGLDRQQGFALLAEMTSTRNLLAYGIRVIRTGAFIDTTRDPILTMLSIGVEKLYKLTLGLIALDLDHKWPTKTEMQKQGHKLVAMHTTVMNELRVRTADKSEYVRGLLAEVDNDTVVLPIIEALDMYGRMGRFYYLDELGDAQQPVSPDDAWQNIEQAALADSTVATLYQQAMSDLGDNDAWDKFIHALHERIATAIERLWAGVAVCGRNHALGETGGVFGFEVHPDSVGRQ</sequence>
<gene>
    <name evidence="1" type="ORF">FB459_1851</name>
</gene>
<evidence type="ECO:0008006" key="3">
    <source>
        <dbReference type="Google" id="ProtNLM"/>
    </source>
</evidence>
<name>A0A542EGD6_9MICO</name>
<organism evidence="1 2">
    <name type="scientific">Yimella lutea</name>
    <dbReference type="NCBI Taxonomy" id="587872"/>
    <lineage>
        <taxon>Bacteria</taxon>
        <taxon>Bacillati</taxon>
        <taxon>Actinomycetota</taxon>
        <taxon>Actinomycetes</taxon>
        <taxon>Micrococcales</taxon>
        <taxon>Dermacoccaceae</taxon>
        <taxon>Yimella</taxon>
    </lineage>
</organism>
<evidence type="ECO:0000313" key="1">
    <source>
        <dbReference type="EMBL" id="TQJ14393.1"/>
    </source>
</evidence>
<reference evidence="1 2" key="1">
    <citation type="submission" date="2019-06" db="EMBL/GenBank/DDBJ databases">
        <title>Sequencing the genomes of 1000 actinobacteria strains.</title>
        <authorList>
            <person name="Klenk H.-P."/>
        </authorList>
    </citation>
    <scope>NUCLEOTIDE SEQUENCE [LARGE SCALE GENOMIC DNA]</scope>
    <source>
        <strain evidence="1 2">DSM 19828</strain>
    </source>
</reference>
<dbReference type="Proteomes" id="UP000320806">
    <property type="component" value="Unassembled WGS sequence"/>
</dbReference>
<dbReference type="AlphaFoldDB" id="A0A542EGD6"/>
<evidence type="ECO:0000313" key="2">
    <source>
        <dbReference type="Proteomes" id="UP000320806"/>
    </source>
</evidence>
<comment type="caution">
    <text evidence="1">The sequence shown here is derived from an EMBL/GenBank/DDBJ whole genome shotgun (WGS) entry which is preliminary data.</text>
</comment>
<accession>A0A542EGD6</accession>
<dbReference type="EMBL" id="VFMO01000001">
    <property type="protein sequence ID" value="TQJ14393.1"/>
    <property type="molecule type" value="Genomic_DNA"/>
</dbReference>
<protein>
    <recommendedName>
        <fullName evidence="3">AbiV family abortive infection protein</fullName>
    </recommendedName>
</protein>
<proteinExistence type="predicted"/>
<keyword evidence="2" id="KW-1185">Reference proteome</keyword>